<organism evidence="1 2">
    <name type="scientific">Dipteronia dyeriana</name>
    <dbReference type="NCBI Taxonomy" id="168575"/>
    <lineage>
        <taxon>Eukaryota</taxon>
        <taxon>Viridiplantae</taxon>
        <taxon>Streptophyta</taxon>
        <taxon>Embryophyta</taxon>
        <taxon>Tracheophyta</taxon>
        <taxon>Spermatophyta</taxon>
        <taxon>Magnoliopsida</taxon>
        <taxon>eudicotyledons</taxon>
        <taxon>Gunneridae</taxon>
        <taxon>Pentapetalae</taxon>
        <taxon>rosids</taxon>
        <taxon>malvids</taxon>
        <taxon>Sapindales</taxon>
        <taxon>Sapindaceae</taxon>
        <taxon>Hippocastanoideae</taxon>
        <taxon>Acereae</taxon>
        <taxon>Dipteronia</taxon>
    </lineage>
</organism>
<dbReference type="AlphaFoldDB" id="A0AAD9XAD2"/>
<dbReference type="PANTHER" id="PTHR31973:SF195">
    <property type="entry name" value="MUDR FAMILY TRANSPOSASE"/>
    <property type="match status" value="1"/>
</dbReference>
<gene>
    <name evidence="1" type="ORF">Ddye_008912</name>
</gene>
<sequence length="122" mass="14063">MKDLHGITLSYIKAYWSKDRVLYKAFGDPWGSFKMLPVFFYMLEQSNPGTITKIEKDSQNRFTYGFMALEACVEGFNTVIRPVIAIDATHLKAKTRFVLLVIVCKDDNEMIYLLSFVFANSE</sequence>
<accession>A0AAD9XAD2</accession>
<dbReference type="Proteomes" id="UP001280121">
    <property type="component" value="Unassembled WGS sequence"/>
</dbReference>
<evidence type="ECO:0000313" key="1">
    <source>
        <dbReference type="EMBL" id="KAK2655860.1"/>
    </source>
</evidence>
<comment type="caution">
    <text evidence="1">The sequence shown here is derived from an EMBL/GenBank/DDBJ whole genome shotgun (WGS) entry which is preliminary data.</text>
</comment>
<evidence type="ECO:0008006" key="3">
    <source>
        <dbReference type="Google" id="ProtNLM"/>
    </source>
</evidence>
<proteinExistence type="predicted"/>
<evidence type="ECO:0000313" key="2">
    <source>
        <dbReference type="Proteomes" id="UP001280121"/>
    </source>
</evidence>
<name>A0AAD9XAD2_9ROSI</name>
<dbReference type="PANTHER" id="PTHR31973">
    <property type="entry name" value="POLYPROTEIN, PUTATIVE-RELATED"/>
    <property type="match status" value="1"/>
</dbReference>
<protein>
    <recommendedName>
        <fullName evidence="3">MULE transposase domain-containing protein</fullName>
    </recommendedName>
</protein>
<keyword evidence="2" id="KW-1185">Reference proteome</keyword>
<reference evidence="1" key="1">
    <citation type="journal article" date="2023" name="Plant J.">
        <title>Genome sequences and population genomics provide insights into the demographic history, inbreeding, and mutation load of two 'living fossil' tree species of Dipteronia.</title>
        <authorList>
            <person name="Feng Y."/>
            <person name="Comes H.P."/>
            <person name="Chen J."/>
            <person name="Zhu S."/>
            <person name="Lu R."/>
            <person name="Zhang X."/>
            <person name="Li P."/>
            <person name="Qiu J."/>
            <person name="Olsen K.M."/>
            <person name="Qiu Y."/>
        </authorList>
    </citation>
    <scope>NUCLEOTIDE SEQUENCE</scope>
    <source>
        <strain evidence="1">KIB01</strain>
    </source>
</reference>
<dbReference type="EMBL" id="JANJYI010000003">
    <property type="protein sequence ID" value="KAK2655860.1"/>
    <property type="molecule type" value="Genomic_DNA"/>
</dbReference>